<accession>A0A7W4I6L7</accession>
<dbReference type="Proteomes" id="UP000550787">
    <property type="component" value="Unassembled WGS sequence"/>
</dbReference>
<reference evidence="1 2" key="1">
    <citation type="submission" date="2020-04" db="EMBL/GenBank/DDBJ databases">
        <title>Description of novel Gluconacetobacter.</title>
        <authorList>
            <person name="Sombolestani A."/>
        </authorList>
    </citation>
    <scope>NUCLEOTIDE SEQUENCE [LARGE SCALE GENOMIC DNA]</scope>
    <source>
        <strain evidence="1 2">LMG 7603</strain>
    </source>
</reference>
<name>A0A7W4I6L7_GLUDI</name>
<proteinExistence type="predicted"/>
<dbReference type="EMBL" id="JABEQG010000026">
    <property type="protein sequence ID" value="MBB2157233.1"/>
    <property type="molecule type" value="Genomic_DNA"/>
</dbReference>
<sequence length="94" mass="10509">MPAPLTEEQFTRLLGRCSDAKQRRIAKLASDIEFLQRTAATSRFIGNPEMHRMLTGIMHDHATEIEHILLRDPGVPEIPPAPGSVLLPHYGRVS</sequence>
<evidence type="ECO:0000313" key="2">
    <source>
        <dbReference type="Proteomes" id="UP000550787"/>
    </source>
</evidence>
<evidence type="ECO:0000313" key="1">
    <source>
        <dbReference type="EMBL" id="MBB2157233.1"/>
    </source>
</evidence>
<gene>
    <name evidence="1" type="ORF">HLH33_13080</name>
</gene>
<protein>
    <submittedName>
        <fullName evidence="1">Uncharacterized protein</fullName>
    </submittedName>
</protein>
<dbReference type="RefSeq" id="WP_183116110.1">
    <property type="nucleotide sequence ID" value="NZ_JABEQG010000026.1"/>
</dbReference>
<comment type="caution">
    <text evidence="1">The sequence shown here is derived from an EMBL/GenBank/DDBJ whole genome shotgun (WGS) entry which is preliminary data.</text>
</comment>
<organism evidence="1 2">
    <name type="scientific">Gluconacetobacter diazotrophicus</name>
    <name type="common">Acetobacter diazotrophicus</name>
    <dbReference type="NCBI Taxonomy" id="33996"/>
    <lineage>
        <taxon>Bacteria</taxon>
        <taxon>Pseudomonadati</taxon>
        <taxon>Pseudomonadota</taxon>
        <taxon>Alphaproteobacteria</taxon>
        <taxon>Acetobacterales</taxon>
        <taxon>Acetobacteraceae</taxon>
        <taxon>Gluconacetobacter</taxon>
    </lineage>
</organism>
<dbReference type="AlphaFoldDB" id="A0A7W4I6L7"/>